<dbReference type="PROSITE" id="PS00549">
    <property type="entry name" value="BACTERIOFERRITIN"/>
    <property type="match status" value="1"/>
</dbReference>
<accession>A0A0S3AHF1</accession>
<evidence type="ECO:0000256" key="9">
    <source>
        <dbReference type="PIRNR" id="PIRNR002560"/>
    </source>
</evidence>
<organism evidence="15 18">
    <name type="scientific">Nitrosomonas ureae</name>
    <dbReference type="NCBI Taxonomy" id="44577"/>
    <lineage>
        <taxon>Bacteria</taxon>
        <taxon>Pseudomonadati</taxon>
        <taxon>Pseudomonadota</taxon>
        <taxon>Betaproteobacteria</taxon>
        <taxon>Nitrosomonadales</taxon>
        <taxon>Nitrosomonadaceae</taxon>
        <taxon>Nitrosomonas</taxon>
    </lineage>
</organism>
<evidence type="ECO:0000256" key="3">
    <source>
        <dbReference type="ARBA" id="ARBA00022448"/>
    </source>
</evidence>
<feature type="binding site" evidence="10">
    <location>
        <position position="46"/>
    </location>
    <ligand>
        <name>Fe cation</name>
        <dbReference type="ChEBI" id="CHEBI:24875"/>
        <label>3</label>
    </ligand>
</feature>
<feature type="binding site" evidence="10">
    <location>
        <position position="131"/>
    </location>
    <ligand>
        <name>Fe cation</name>
        <dbReference type="ChEBI" id="CHEBI:24875"/>
        <label>2</label>
    </ligand>
</feature>
<reference evidence="17" key="2">
    <citation type="submission" date="2016-10" db="EMBL/GenBank/DDBJ databases">
        <authorList>
            <person name="Varghese N."/>
            <person name="Submissions S."/>
        </authorList>
    </citation>
    <scope>NUCLEOTIDE SEQUENCE [LARGE SCALE GENOMIC DNA]</scope>
    <source>
        <strain evidence="17">Nm10</strain>
    </source>
</reference>
<name>A0A0S3AHF1_9PROT</name>
<evidence type="ECO:0000313" key="15">
    <source>
        <dbReference type="EMBL" id="SOD17995.1"/>
    </source>
</evidence>
<dbReference type="GO" id="GO:0020037">
    <property type="term" value="F:heme binding"/>
    <property type="evidence" value="ECO:0007669"/>
    <property type="project" value="TreeGrafter"/>
</dbReference>
<dbReference type="InterPro" id="IPR012347">
    <property type="entry name" value="Ferritin-like"/>
</dbReference>
<sequence>MKGNTKIIDTLNNLLAGELTAMDQYFTHSRMYEDWGFSKLYERIDHEMDDEKQHADHLIKRILFLEGVPAVGNRSPLRIGSNVKEMLQNDLDLERAVIVSLRNAIVTCEQEQDFQTREILVGMLTETEEDHAYWLEKQLGLIGKIGLQNYLQSQM</sequence>
<evidence type="ECO:0000313" key="13">
    <source>
        <dbReference type="EMBL" id="SDT83812.1"/>
    </source>
</evidence>
<comment type="similarity">
    <text evidence="1 9 11">Belongs to the bacterioferritin family.</text>
</comment>
<evidence type="ECO:0000256" key="8">
    <source>
        <dbReference type="ARBA" id="ARBA00036243"/>
    </source>
</evidence>
<evidence type="ECO:0000256" key="6">
    <source>
        <dbReference type="ARBA" id="ARBA00023004"/>
    </source>
</evidence>
<dbReference type="PRINTS" id="PR00601">
    <property type="entry name" value="BACFERRITIN"/>
</dbReference>
<evidence type="ECO:0000313" key="17">
    <source>
        <dbReference type="Proteomes" id="UP000182882"/>
    </source>
</evidence>
<dbReference type="CDD" id="cd00907">
    <property type="entry name" value="Bacterioferritin"/>
    <property type="match status" value="1"/>
</dbReference>
<keyword evidence="3" id="KW-0813">Transport</keyword>
<dbReference type="STRING" id="44577.ATY38_04585"/>
<evidence type="ECO:0000313" key="14">
    <source>
        <dbReference type="EMBL" id="SEP80358.1"/>
    </source>
</evidence>
<dbReference type="Pfam" id="PF00210">
    <property type="entry name" value="Ferritin"/>
    <property type="match status" value="1"/>
</dbReference>
<proteinExistence type="inferred from homology"/>
<evidence type="ECO:0000313" key="18">
    <source>
        <dbReference type="Proteomes" id="UP000219335"/>
    </source>
</evidence>
<reference evidence="15 18" key="3">
    <citation type="submission" date="2017-09" db="EMBL/GenBank/DDBJ databases">
        <authorList>
            <person name="Ehlers B."/>
            <person name="Leendertz F.H."/>
        </authorList>
    </citation>
    <scope>NUCLEOTIDE SEQUENCE [LARGE SCALE GENOMIC DNA]</scope>
    <source>
        <strain evidence="15 18">Nm42</strain>
    </source>
</reference>
<feature type="binding site" evidence="10">
    <location>
        <position position="50"/>
    </location>
    <ligand>
        <name>Fe cation</name>
        <dbReference type="ChEBI" id="CHEBI:24875"/>
        <label>3</label>
    </ligand>
</feature>
<feature type="binding site" evidence="10">
    <location>
        <position position="54"/>
    </location>
    <ligand>
        <name>Fe cation</name>
        <dbReference type="ChEBI" id="CHEBI:24875"/>
        <label>1</label>
    </ligand>
</feature>
<comment type="function">
    <text evidence="11">Iron-storage protein.</text>
</comment>
<keyword evidence="4" id="KW-0410">Iron transport</keyword>
<dbReference type="NCBIfam" id="TIGR00754">
    <property type="entry name" value="bfr"/>
    <property type="match status" value="1"/>
</dbReference>
<dbReference type="Proteomes" id="UP000219335">
    <property type="component" value="Unassembled WGS sequence"/>
</dbReference>
<keyword evidence="5" id="KW-0560">Oxidoreductase</keyword>
<dbReference type="PROSITE" id="PS50905">
    <property type="entry name" value="FERRITIN_LIKE"/>
    <property type="match status" value="1"/>
</dbReference>
<dbReference type="EMBL" id="FNLN01000001">
    <property type="protein sequence ID" value="SDT83812.1"/>
    <property type="molecule type" value="Genomic_DNA"/>
</dbReference>
<dbReference type="PANTHER" id="PTHR30295:SF9">
    <property type="entry name" value="BACTERIOFERRITIN"/>
    <property type="match status" value="1"/>
</dbReference>
<dbReference type="GO" id="GO:0006879">
    <property type="term" value="P:intracellular iron ion homeostasis"/>
    <property type="evidence" value="ECO:0007669"/>
    <property type="project" value="UniProtKB-KW"/>
</dbReference>
<dbReference type="InterPro" id="IPR002024">
    <property type="entry name" value="Bacterioferritin"/>
</dbReference>
<dbReference type="GO" id="GO:0008199">
    <property type="term" value="F:ferric iron binding"/>
    <property type="evidence" value="ECO:0007669"/>
    <property type="project" value="InterPro"/>
</dbReference>
<reference evidence="13 16" key="1">
    <citation type="submission" date="2016-10" db="EMBL/GenBank/DDBJ databases">
        <authorList>
            <person name="de Groot N.N."/>
        </authorList>
    </citation>
    <scope>NUCLEOTIDE SEQUENCE [LARGE SCALE GENOMIC DNA]</scope>
    <source>
        <strain evidence="13">Nm10</strain>
        <strain evidence="14 16">Nm9</strain>
    </source>
</reference>
<feature type="binding site" evidence="10">
    <location>
        <position position="51"/>
    </location>
    <ligand>
        <name>Fe cation</name>
        <dbReference type="ChEBI" id="CHEBI:24875"/>
        <label>2</label>
    </ligand>
</feature>
<dbReference type="InterPro" id="IPR009040">
    <property type="entry name" value="Ferritin-like_diiron"/>
</dbReference>
<dbReference type="SUPFAM" id="SSF47240">
    <property type="entry name" value="Ferritin-like"/>
    <property type="match status" value="1"/>
</dbReference>
<feature type="binding site" evidence="10">
    <location>
        <position position="51"/>
    </location>
    <ligand>
        <name>Fe cation</name>
        <dbReference type="ChEBI" id="CHEBI:24875"/>
        <label>1</label>
    </ligand>
</feature>
<dbReference type="GO" id="GO:0006826">
    <property type="term" value="P:iron ion transport"/>
    <property type="evidence" value="ECO:0007669"/>
    <property type="project" value="UniProtKB-KW"/>
</dbReference>
<evidence type="ECO:0000256" key="5">
    <source>
        <dbReference type="ARBA" id="ARBA00023002"/>
    </source>
</evidence>
<dbReference type="InterPro" id="IPR008331">
    <property type="entry name" value="Ferritin_DPS_dom"/>
</dbReference>
<evidence type="ECO:0000256" key="4">
    <source>
        <dbReference type="ARBA" id="ARBA00022496"/>
    </source>
</evidence>
<feature type="domain" description="Ferritin-like diiron" evidence="12">
    <location>
        <begin position="1"/>
        <end position="146"/>
    </location>
</feature>
<evidence type="ECO:0000256" key="2">
    <source>
        <dbReference type="ARBA" id="ARBA00022434"/>
    </source>
</evidence>
<keyword evidence="17" id="KW-1185">Reference proteome</keyword>
<feature type="binding site" evidence="10">
    <location>
        <position position="128"/>
    </location>
    <ligand>
        <name>Fe cation</name>
        <dbReference type="ChEBI" id="CHEBI:24875"/>
        <label>1</label>
    </ligand>
</feature>
<dbReference type="KEGG" id="nur:ATY38_04585"/>
<evidence type="ECO:0000256" key="10">
    <source>
        <dbReference type="PIRSR" id="PIRSR002560-1"/>
    </source>
</evidence>
<evidence type="ECO:0000256" key="7">
    <source>
        <dbReference type="ARBA" id="ARBA00023065"/>
    </source>
</evidence>
<dbReference type="OrthoDB" id="9800505at2"/>
<protein>
    <recommendedName>
        <fullName evidence="9 11">Bacterioferritin</fullName>
    </recommendedName>
</protein>
<keyword evidence="9 10" id="KW-0479">Metal-binding</keyword>
<dbReference type="PIRSF" id="PIRSF002560">
    <property type="entry name" value="Bacterioferritin"/>
    <property type="match status" value="1"/>
</dbReference>
<keyword evidence="11" id="KW-0349">Heme</keyword>
<dbReference type="AlphaFoldDB" id="A0A0S3AHF1"/>
<dbReference type="RefSeq" id="WP_062558266.1">
    <property type="nucleotide sequence ID" value="NZ_CP013341.1"/>
</dbReference>
<dbReference type="InterPro" id="IPR009078">
    <property type="entry name" value="Ferritin-like_SF"/>
</dbReference>
<dbReference type="GO" id="GO:0005829">
    <property type="term" value="C:cytosol"/>
    <property type="evidence" value="ECO:0007669"/>
    <property type="project" value="TreeGrafter"/>
</dbReference>
<evidence type="ECO:0000256" key="1">
    <source>
        <dbReference type="ARBA" id="ARBA00008093"/>
    </source>
</evidence>
<dbReference type="GO" id="GO:0004322">
    <property type="term" value="F:ferroxidase activity"/>
    <property type="evidence" value="ECO:0007669"/>
    <property type="project" value="TreeGrafter"/>
</dbReference>
<dbReference type="Gene3D" id="1.20.1260.10">
    <property type="match status" value="1"/>
</dbReference>
<dbReference type="Proteomes" id="UP000182882">
    <property type="component" value="Unassembled WGS sequence"/>
</dbReference>
<dbReference type="Proteomes" id="UP000181998">
    <property type="component" value="Unassembled WGS sequence"/>
</dbReference>
<evidence type="ECO:0000256" key="11">
    <source>
        <dbReference type="RuleBase" id="RU000623"/>
    </source>
</evidence>
<keyword evidence="2 9" id="KW-0409">Iron storage</keyword>
<comment type="catalytic activity">
    <reaction evidence="8">
        <text>Fe(2+)(in) = Fe(2+)(out)</text>
        <dbReference type="Rhea" id="RHEA:28486"/>
        <dbReference type="ChEBI" id="CHEBI:29033"/>
    </reaction>
</comment>
<evidence type="ECO:0000313" key="16">
    <source>
        <dbReference type="Proteomes" id="UP000181998"/>
    </source>
</evidence>
<feature type="binding site" evidence="10">
    <location>
        <position position="128"/>
    </location>
    <ligand>
        <name>Fe cation</name>
        <dbReference type="ChEBI" id="CHEBI:24875"/>
        <label>2</label>
    </ligand>
</feature>
<dbReference type="EMBL" id="FOFX01000005">
    <property type="protein sequence ID" value="SEP80358.1"/>
    <property type="molecule type" value="Genomic_DNA"/>
</dbReference>
<dbReference type="PANTHER" id="PTHR30295">
    <property type="entry name" value="BACTERIOFERRITIN"/>
    <property type="match status" value="1"/>
</dbReference>
<evidence type="ECO:0000259" key="12">
    <source>
        <dbReference type="PROSITE" id="PS50905"/>
    </source>
</evidence>
<gene>
    <name evidence="13" type="ORF">SAMN05216406_1013</name>
    <name evidence="14" type="ORF">SAMN05421510_100522</name>
    <name evidence="15" type="ORF">SAMN06297164_1438</name>
</gene>
<keyword evidence="6 9" id="KW-0408">Iron</keyword>
<keyword evidence="7" id="KW-0406">Ion transport</keyword>
<feature type="binding site" evidence="10">
    <location>
        <position position="94"/>
    </location>
    <ligand>
        <name>Fe cation</name>
        <dbReference type="ChEBI" id="CHEBI:24875"/>
        <label>2</label>
    </ligand>
</feature>
<feature type="binding site" evidence="10">
    <location>
        <position position="18"/>
    </location>
    <ligand>
        <name>Fe cation</name>
        <dbReference type="ChEBI" id="CHEBI:24875"/>
        <label>1</label>
    </ligand>
</feature>
<dbReference type="EMBL" id="OCMU01000001">
    <property type="protein sequence ID" value="SOD17995.1"/>
    <property type="molecule type" value="Genomic_DNA"/>
</dbReference>